<dbReference type="Pfam" id="PF13855">
    <property type="entry name" value="LRR_8"/>
    <property type="match status" value="1"/>
</dbReference>
<dbReference type="SUPFAM" id="SSF52058">
    <property type="entry name" value="L domain-like"/>
    <property type="match status" value="1"/>
</dbReference>
<dbReference type="SMART" id="SM00013">
    <property type="entry name" value="LRRNT"/>
    <property type="match status" value="1"/>
</dbReference>
<dbReference type="AlphaFoldDB" id="K4FUB3"/>
<evidence type="ECO:0000256" key="7">
    <source>
        <dbReference type="ARBA" id="ARBA00022989"/>
    </source>
</evidence>
<feature type="domain" description="LRRCT" evidence="14">
    <location>
        <begin position="85"/>
        <end position="137"/>
    </location>
</feature>
<dbReference type="InterPro" id="IPR000372">
    <property type="entry name" value="LRRNT"/>
</dbReference>
<keyword evidence="4" id="KW-0356">Hemostasis</keyword>
<feature type="signal peptide" evidence="12">
    <location>
        <begin position="1"/>
        <end position="17"/>
    </location>
</feature>
<dbReference type="InterPro" id="IPR001611">
    <property type="entry name" value="Leu-rich_rpt"/>
</dbReference>
<evidence type="ECO:0000256" key="5">
    <source>
        <dbReference type="ARBA" id="ARBA00022729"/>
    </source>
</evidence>
<organism evidence="15">
    <name type="scientific">Callorhinchus milii</name>
    <name type="common">Ghost shark</name>
    <dbReference type="NCBI Taxonomy" id="7868"/>
    <lineage>
        <taxon>Eukaryota</taxon>
        <taxon>Metazoa</taxon>
        <taxon>Chordata</taxon>
        <taxon>Craniata</taxon>
        <taxon>Vertebrata</taxon>
        <taxon>Chondrichthyes</taxon>
        <taxon>Holocephali</taxon>
        <taxon>Chimaeriformes</taxon>
        <taxon>Callorhinchidae</taxon>
        <taxon>Callorhinchus</taxon>
    </lineage>
</organism>
<reference evidence="15" key="1">
    <citation type="journal article" date="2012" name="PLoS ONE">
        <title>Sequencing and Analysis of Full-Length cDNAs, 5'-ESTs and 3'-ESTs from a Cartilaginous Fish, the Elephant Shark (Callorhinchus milii).</title>
        <authorList>
            <person name="Tan Y.Y."/>
            <person name="Kodzius R."/>
            <person name="Tay B.H."/>
            <person name="Tay A."/>
            <person name="Brenner S."/>
            <person name="Venkatesh B."/>
        </authorList>
    </citation>
    <scope>NUCLEOTIDE SEQUENCE</scope>
    <source>
        <tissue evidence="15">Spleen</tissue>
    </source>
</reference>
<keyword evidence="2" id="KW-0433">Leucine-rich repeat</keyword>
<evidence type="ECO:0000256" key="6">
    <source>
        <dbReference type="ARBA" id="ARBA00022889"/>
    </source>
</evidence>
<keyword evidence="5 12" id="KW-0732">Signal</keyword>
<feature type="transmembrane region" description="Helical" evidence="11">
    <location>
        <begin position="147"/>
        <end position="170"/>
    </location>
</feature>
<dbReference type="GO" id="GO:0007155">
    <property type="term" value="P:cell adhesion"/>
    <property type="evidence" value="ECO:0007669"/>
    <property type="project" value="UniProtKB-KW"/>
</dbReference>
<protein>
    <submittedName>
        <fullName evidence="15">Platelet glycoprotein IX</fullName>
    </submittedName>
</protein>
<keyword evidence="9 11" id="KW-0472">Membrane</keyword>
<dbReference type="PANTHER" id="PTHR22650">
    <property type="entry name" value="GLYCOPROTEIN IB BETA"/>
    <property type="match status" value="1"/>
</dbReference>
<evidence type="ECO:0000256" key="8">
    <source>
        <dbReference type="ARBA" id="ARBA00023084"/>
    </source>
</evidence>
<comment type="subcellular location">
    <subcellularLocation>
        <location evidence="1">Membrane</location>
        <topology evidence="1">Single-pass type I membrane protein</topology>
    </subcellularLocation>
</comment>
<dbReference type="InterPro" id="IPR000483">
    <property type="entry name" value="Cys-rich_flank_reg_C"/>
</dbReference>
<dbReference type="InterPro" id="IPR052313">
    <property type="entry name" value="GPIb-IX-V_Complex"/>
</dbReference>
<name>K4FUB3_CALMI</name>
<keyword evidence="6" id="KW-0130">Cell adhesion</keyword>
<evidence type="ECO:0000256" key="3">
    <source>
        <dbReference type="ARBA" id="ARBA00022692"/>
    </source>
</evidence>
<dbReference type="PANTHER" id="PTHR22650:SF6">
    <property type="entry name" value="PLATELET GLYCOPROTEIN IX"/>
    <property type="match status" value="1"/>
</dbReference>
<keyword evidence="8" id="KW-0094">Blood coagulation</keyword>
<evidence type="ECO:0000256" key="4">
    <source>
        <dbReference type="ARBA" id="ARBA00022696"/>
    </source>
</evidence>
<dbReference type="Gene3D" id="3.80.10.10">
    <property type="entry name" value="Ribonuclease Inhibitor"/>
    <property type="match status" value="1"/>
</dbReference>
<feature type="chain" id="PRO_5003878861" evidence="12">
    <location>
        <begin position="18"/>
        <end position="282"/>
    </location>
</feature>
<evidence type="ECO:0000256" key="11">
    <source>
        <dbReference type="SAM" id="Phobius"/>
    </source>
</evidence>
<evidence type="ECO:0000256" key="12">
    <source>
        <dbReference type="SAM" id="SignalP"/>
    </source>
</evidence>
<dbReference type="GeneID" id="103185029"/>
<dbReference type="GO" id="GO:0007596">
    <property type="term" value="P:blood coagulation"/>
    <property type="evidence" value="ECO:0007669"/>
    <property type="project" value="UniProtKB-KW"/>
</dbReference>
<evidence type="ECO:0000313" key="15">
    <source>
        <dbReference type="EMBL" id="AFK11490.1"/>
    </source>
</evidence>
<keyword evidence="3 11" id="KW-0812">Transmembrane</keyword>
<dbReference type="RefSeq" id="NP_001279509.1">
    <property type="nucleotide sequence ID" value="NM_001292580.1"/>
</dbReference>
<evidence type="ECO:0000256" key="2">
    <source>
        <dbReference type="ARBA" id="ARBA00022614"/>
    </source>
</evidence>
<evidence type="ECO:0000256" key="9">
    <source>
        <dbReference type="ARBA" id="ARBA00023136"/>
    </source>
</evidence>
<dbReference type="InterPro" id="IPR032675">
    <property type="entry name" value="LRR_dom_sf"/>
</dbReference>
<dbReference type="GO" id="GO:0016020">
    <property type="term" value="C:membrane"/>
    <property type="evidence" value="ECO:0007669"/>
    <property type="project" value="UniProtKB-SubCell"/>
</dbReference>
<evidence type="ECO:0000256" key="10">
    <source>
        <dbReference type="ARBA" id="ARBA00023157"/>
    </source>
</evidence>
<evidence type="ECO:0000259" key="14">
    <source>
        <dbReference type="SMART" id="SM00082"/>
    </source>
</evidence>
<evidence type="ECO:0000256" key="1">
    <source>
        <dbReference type="ARBA" id="ARBA00004479"/>
    </source>
</evidence>
<sequence>MLMACGVVLLLACGSLGDPCPAPCQCTSPAPQDLMINCSFRGLWGVPAIPEAATELYLHHNQLSSVPPGAFDRLLGLRKLYLHGNPWDCDCHIAYLRQWLQNQDTASTGEGPVCAQPVAVRAQPIVGLRGVEYSTCLPGRPPACRAVYVRDVAVCGLAALLLVLLTYCVLRTRSEHFIFTPTSSNGDFLPLQPLLKPRSTGGRMGRGPGTAPWEGDRVVTARLRELPLPSCSSSSLWGSSLQWNSQHTSEPEEERAFSDNMEILPQILATLHTKHNIKIKSS</sequence>
<accession>K4FUB3</accession>
<dbReference type="SMART" id="SM00082">
    <property type="entry name" value="LRRCT"/>
    <property type="match status" value="1"/>
</dbReference>
<evidence type="ECO:0000259" key="13">
    <source>
        <dbReference type="SMART" id="SM00013"/>
    </source>
</evidence>
<keyword evidence="7 11" id="KW-1133">Transmembrane helix</keyword>
<proteinExistence type="evidence at transcript level"/>
<feature type="domain" description="LRRNT" evidence="13">
    <location>
        <begin position="19"/>
        <end position="55"/>
    </location>
</feature>
<keyword evidence="10" id="KW-1015">Disulfide bond</keyword>
<dbReference type="EMBL" id="JX053262">
    <property type="protein sequence ID" value="AFK11490.1"/>
    <property type="molecule type" value="mRNA"/>
</dbReference>